<dbReference type="Pfam" id="PF01381">
    <property type="entry name" value="HTH_3"/>
    <property type="match status" value="1"/>
</dbReference>
<reference evidence="2 3" key="1">
    <citation type="submission" date="2018-08" db="EMBL/GenBank/DDBJ databases">
        <title>Hydrogenophaga sp. LA-38 isolated from sludge.</title>
        <authorList>
            <person name="Im W.-T."/>
        </authorList>
    </citation>
    <scope>NUCLEOTIDE SEQUENCE [LARGE SCALE GENOMIC DNA]</scope>
    <source>
        <strain evidence="2 3">LA-38</strain>
    </source>
</reference>
<dbReference type="SMART" id="SM00530">
    <property type="entry name" value="HTH_XRE"/>
    <property type="match status" value="1"/>
</dbReference>
<feature type="domain" description="HTH cro/C1-type" evidence="1">
    <location>
        <begin position="97"/>
        <end position="152"/>
    </location>
</feature>
<evidence type="ECO:0000259" key="1">
    <source>
        <dbReference type="PROSITE" id="PS50943"/>
    </source>
</evidence>
<organism evidence="2 3">
    <name type="scientific">Hydrogenophaga borbori</name>
    <dbReference type="NCBI Taxonomy" id="2294117"/>
    <lineage>
        <taxon>Bacteria</taxon>
        <taxon>Pseudomonadati</taxon>
        <taxon>Pseudomonadota</taxon>
        <taxon>Betaproteobacteria</taxon>
        <taxon>Burkholderiales</taxon>
        <taxon>Comamonadaceae</taxon>
        <taxon>Hydrogenophaga</taxon>
    </lineage>
</organism>
<protein>
    <submittedName>
        <fullName evidence="2">XRE family transcriptional regulator</fullName>
    </submittedName>
</protein>
<dbReference type="InterPro" id="IPR001387">
    <property type="entry name" value="Cro/C1-type_HTH"/>
</dbReference>
<dbReference type="Gene3D" id="1.10.260.40">
    <property type="entry name" value="lambda repressor-like DNA-binding domains"/>
    <property type="match status" value="1"/>
</dbReference>
<proteinExistence type="predicted"/>
<dbReference type="PROSITE" id="PS50943">
    <property type="entry name" value="HTH_CROC1"/>
    <property type="match status" value="1"/>
</dbReference>
<keyword evidence="3" id="KW-1185">Reference proteome</keyword>
<evidence type="ECO:0000313" key="2">
    <source>
        <dbReference type="EMBL" id="RFP82580.1"/>
    </source>
</evidence>
<dbReference type="GO" id="GO:0003677">
    <property type="term" value="F:DNA binding"/>
    <property type="evidence" value="ECO:0007669"/>
    <property type="project" value="InterPro"/>
</dbReference>
<evidence type="ECO:0000313" key="3">
    <source>
        <dbReference type="Proteomes" id="UP000261931"/>
    </source>
</evidence>
<dbReference type="AlphaFoldDB" id="A0A372EPM3"/>
<accession>A0A372EPM3</accession>
<dbReference type="CDD" id="cd00093">
    <property type="entry name" value="HTH_XRE"/>
    <property type="match status" value="1"/>
</dbReference>
<gene>
    <name evidence="2" type="ORF">DY262_01775</name>
</gene>
<sequence>MKSATRRTTAQPAPLATLRKVERASSSSLSAITKGGSTLPQVRSSLRTKGLRKLKTEAHQQYLSKSLEKTFLRMKTSRAARDAYVRAEVTTAVAHQIRALRVQRGWSQKELADQLNTSQAVVSRLEDPSYGRLSLNTLFDLSHAFDTGLSVCFESLVTMLQKTYRPSAEHRLVPRFDEESSSVSFFSENLPSHLVVEFASAHPVPETLEVTSSHWESIFRPAATLHFNATLSEGSRPFAGISLDNEFVDNSGFITRTKTPECVAHIEKDL</sequence>
<dbReference type="EMBL" id="QVLS01000001">
    <property type="protein sequence ID" value="RFP82580.1"/>
    <property type="molecule type" value="Genomic_DNA"/>
</dbReference>
<dbReference type="Proteomes" id="UP000261931">
    <property type="component" value="Unassembled WGS sequence"/>
</dbReference>
<dbReference type="SUPFAM" id="SSF47413">
    <property type="entry name" value="lambda repressor-like DNA-binding domains"/>
    <property type="match status" value="1"/>
</dbReference>
<comment type="caution">
    <text evidence="2">The sequence shown here is derived from an EMBL/GenBank/DDBJ whole genome shotgun (WGS) entry which is preliminary data.</text>
</comment>
<name>A0A372EPM3_9BURK</name>
<dbReference type="InterPro" id="IPR010982">
    <property type="entry name" value="Lambda_DNA-bd_dom_sf"/>
</dbReference>